<accession>A0A553YWS7</accession>
<feature type="region of interest" description="Disordered" evidence="1">
    <location>
        <begin position="1"/>
        <end position="33"/>
    </location>
</feature>
<proteinExistence type="predicted"/>
<protein>
    <submittedName>
        <fullName evidence="2">Uncharacterized protein</fullName>
    </submittedName>
</protein>
<organism evidence="2 3">
    <name type="scientific">Streptomyces benahoarensis</name>
    <dbReference type="NCBI Taxonomy" id="2595054"/>
    <lineage>
        <taxon>Bacteria</taxon>
        <taxon>Bacillati</taxon>
        <taxon>Actinomycetota</taxon>
        <taxon>Actinomycetes</taxon>
        <taxon>Kitasatosporales</taxon>
        <taxon>Streptomycetaceae</taxon>
        <taxon>Streptomyces</taxon>
    </lineage>
</organism>
<evidence type="ECO:0000256" key="1">
    <source>
        <dbReference type="SAM" id="MobiDB-lite"/>
    </source>
</evidence>
<reference evidence="2 3" key="1">
    <citation type="submission" date="2019-07" db="EMBL/GenBank/DDBJ databases">
        <title>Draft genome for Streptomyces benahoarensis MZ03-48.</title>
        <authorList>
            <person name="Gonzalez-Pimentel J.L."/>
        </authorList>
    </citation>
    <scope>NUCLEOTIDE SEQUENCE [LARGE SCALE GENOMIC DNA]</scope>
    <source>
        <strain evidence="2 3">MZ03-48</strain>
    </source>
</reference>
<dbReference type="RefSeq" id="WP_143944215.1">
    <property type="nucleotide sequence ID" value="NZ_VKLS01000387.1"/>
</dbReference>
<sequence length="78" mass="8027">MSSATITPAAGHPASLHPMKGATALGPAHSGGHPVGSALRAVKVFATAAFSVVLLGEYGEERADRRVPRPRATDRIRA</sequence>
<comment type="caution">
    <text evidence="2">The sequence shown here is derived from an EMBL/GenBank/DDBJ whole genome shotgun (WGS) entry which is preliminary data.</text>
</comment>
<name>A0A553YWS7_9ACTN</name>
<dbReference type="Proteomes" id="UP000320888">
    <property type="component" value="Unassembled WGS sequence"/>
</dbReference>
<gene>
    <name evidence="2" type="ORF">FNZ23_23305</name>
</gene>
<keyword evidence="3" id="KW-1185">Reference proteome</keyword>
<evidence type="ECO:0000313" key="2">
    <source>
        <dbReference type="EMBL" id="TSB33668.1"/>
    </source>
</evidence>
<dbReference type="AlphaFoldDB" id="A0A553YWS7"/>
<dbReference type="OrthoDB" id="4315371at2"/>
<dbReference type="EMBL" id="VKLS01000387">
    <property type="protein sequence ID" value="TSB33668.1"/>
    <property type="molecule type" value="Genomic_DNA"/>
</dbReference>
<evidence type="ECO:0000313" key="3">
    <source>
        <dbReference type="Proteomes" id="UP000320888"/>
    </source>
</evidence>